<keyword evidence="3" id="KW-0677">Repeat</keyword>
<dbReference type="InterPro" id="IPR015943">
    <property type="entry name" value="WD40/YVTN_repeat-like_dom_sf"/>
</dbReference>
<evidence type="ECO:0000256" key="3">
    <source>
        <dbReference type="ARBA" id="ARBA00022737"/>
    </source>
</evidence>
<feature type="region of interest" description="Disordered" evidence="8">
    <location>
        <begin position="70"/>
        <end position="89"/>
    </location>
</feature>
<keyword evidence="4" id="KW-0805">Transcription regulation</keyword>
<dbReference type="PROSITE" id="PS00678">
    <property type="entry name" value="WD_REPEATS_1"/>
    <property type="match status" value="3"/>
</dbReference>
<dbReference type="STRING" id="1764295.A0A5B8MVI1"/>
<dbReference type="GO" id="GO:0006357">
    <property type="term" value="P:regulation of transcription by RNA polymerase II"/>
    <property type="evidence" value="ECO:0007669"/>
    <property type="project" value="TreeGrafter"/>
</dbReference>
<keyword evidence="6" id="KW-0539">Nucleus</keyword>
<accession>A0A5B8MVI1</accession>
<feature type="compositionally biased region" description="Basic and acidic residues" evidence="8">
    <location>
        <begin position="95"/>
        <end position="136"/>
    </location>
</feature>
<dbReference type="InterPro" id="IPR001680">
    <property type="entry name" value="WD40_rpt"/>
</dbReference>
<dbReference type="FunFam" id="2.130.10.10:FF:000218">
    <property type="entry name" value="WD40 repeat-containing protein HOS15"/>
    <property type="match status" value="1"/>
</dbReference>
<dbReference type="Pfam" id="PF08513">
    <property type="entry name" value="LisH"/>
    <property type="match status" value="1"/>
</dbReference>
<evidence type="ECO:0000313" key="10">
    <source>
        <dbReference type="Proteomes" id="UP000316726"/>
    </source>
</evidence>
<organism evidence="9 10">
    <name type="scientific">Chloropicon primus</name>
    <dbReference type="NCBI Taxonomy" id="1764295"/>
    <lineage>
        <taxon>Eukaryota</taxon>
        <taxon>Viridiplantae</taxon>
        <taxon>Chlorophyta</taxon>
        <taxon>Chloropicophyceae</taxon>
        <taxon>Chloropicales</taxon>
        <taxon>Chloropicaceae</taxon>
        <taxon>Chloropicon</taxon>
    </lineage>
</organism>
<dbReference type="CDD" id="cd00200">
    <property type="entry name" value="WD40"/>
    <property type="match status" value="1"/>
</dbReference>
<evidence type="ECO:0000256" key="4">
    <source>
        <dbReference type="ARBA" id="ARBA00023015"/>
    </source>
</evidence>
<sequence>MSITSDEVNYLVFRYLQESGFQHAAFTFGYESLVHKSEINGNDVPPGALISFIQKGLQYVELEANLTAEGKSEYGENTPSDFTLLQPEELLTKDVGELRRTIQRKKEQRERSQKQKDRDREKHGGDGGERDRETKPKSKKSKTTASQGSKDKAEKKANGGPAPMDTDSPREDGKAGGSNGVNSKDGGAEAEEKGHDPEAMIPPEGVTTLRGHTSEVFIIQWNPQSSLLASGSGDSTARIWDLTKKDQEPLCLNHTTADSKSLKDGESPSMGGQGGVVSGSAGAGTKSRDVTTLDWSSDGKYLATGSYDGQARVWDTSGKLVKTLNGHMGPIFSLKWNKEGNYLLSGSVDKTAIVWDVGLSKKEGSDGQADKATGAANNILQQYSLHAAPTLDVDWRTNDSFATCSTDTMIYVCKLGETLPIKTFSAHTDEVNAISWDSTGTYLASCSDDYTAKVWTLTEDTPLYNFEEHKREIYTIKWSPKQENKPLLLASASFDATIRLWEMDKGTCLYALKRHSDPVYSVAFSPCGAYLATGSFDRNLHIWSAKTGDHLKTFKGEGGIFEVCWNEEGDKVAACFSNSTISIVDFLLKSKESS</sequence>
<name>A0A5B8MVI1_9CHLO</name>
<comment type="subcellular location">
    <subcellularLocation>
        <location evidence="1">Nucleus</location>
    </subcellularLocation>
</comment>
<dbReference type="PROSITE" id="PS50294">
    <property type="entry name" value="WD_REPEATS_REGION"/>
    <property type="match status" value="6"/>
</dbReference>
<gene>
    <name evidence="9" type="ORF">A3770_13p70570</name>
</gene>
<feature type="region of interest" description="Disordered" evidence="8">
    <location>
        <begin position="257"/>
        <end position="289"/>
    </location>
</feature>
<feature type="repeat" description="WD" evidence="7">
    <location>
        <begin position="283"/>
        <end position="315"/>
    </location>
</feature>
<feature type="repeat" description="WD" evidence="7">
    <location>
        <begin position="466"/>
        <end position="511"/>
    </location>
</feature>
<dbReference type="InterPro" id="IPR006594">
    <property type="entry name" value="LisH"/>
</dbReference>
<dbReference type="PANTHER" id="PTHR22846:SF2">
    <property type="entry name" value="F-BOX-LIKE_WD REPEAT-CONTAINING PROTEIN EBI"/>
    <property type="match status" value="1"/>
</dbReference>
<feature type="compositionally biased region" description="Basic and acidic residues" evidence="8">
    <location>
        <begin position="186"/>
        <end position="198"/>
    </location>
</feature>
<dbReference type="InterPro" id="IPR019775">
    <property type="entry name" value="WD40_repeat_CS"/>
</dbReference>
<dbReference type="Gene3D" id="2.130.10.10">
    <property type="entry name" value="YVTN repeat-like/Quinoprotein amine dehydrogenase"/>
    <property type="match status" value="1"/>
</dbReference>
<reference evidence="9 10" key="1">
    <citation type="submission" date="2018-07" db="EMBL/GenBank/DDBJ databases">
        <title>The complete nuclear genome of the prasinophyte Chloropicon primus (CCMP1205).</title>
        <authorList>
            <person name="Pombert J.-F."/>
            <person name="Otis C."/>
            <person name="Turmel M."/>
            <person name="Lemieux C."/>
        </authorList>
    </citation>
    <scope>NUCLEOTIDE SEQUENCE [LARGE SCALE GENOMIC DNA]</scope>
    <source>
        <strain evidence="9 10">CCMP1205</strain>
    </source>
</reference>
<evidence type="ECO:0000256" key="1">
    <source>
        <dbReference type="ARBA" id="ARBA00004123"/>
    </source>
</evidence>
<dbReference type="PROSITE" id="PS50896">
    <property type="entry name" value="LISH"/>
    <property type="match status" value="1"/>
</dbReference>
<protein>
    <submittedName>
        <fullName evidence="9">WD40 repeat domain-containing protein</fullName>
    </submittedName>
</protein>
<keyword evidence="2 7" id="KW-0853">WD repeat</keyword>
<dbReference type="SMART" id="SM00667">
    <property type="entry name" value="LisH"/>
    <property type="match status" value="1"/>
</dbReference>
<dbReference type="InterPro" id="IPR020472">
    <property type="entry name" value="WD40_PAC1"/>
</dbReference>
<feature type="region of interest" description="Disordered" evidence="8">
    <location>
        <begin position="95"/>
        <end position="206"/>
    </location>
</feature>
<feature type="repeat" description="WD" evidence="7">
    <location>
        <begin position="424"/>
        <end position="465"/>
    </location>
</feature>
<evidence type="ECO:0000256" key="5">
    <source>
        <dbReference type="ARBA" id="ARBA00023163"/>
    </source>
</evidence>
<dbReference type="PRINTS" id="PR00320">
    <property type="entry name" value="GPROTEINBRPT"/>
</dbReference>
<proteinExistence type="predicted"/>
<evidence type="ECO:0000256" key="7">
    <source>
        <dbReference type="PROSITE-ProRule" id="PRU00221"/>
    </source>
</evidence>
<evidence type="ECO:0000256" key="8">
    <source>
        <dbReference type="SAM" id="MobiDB-lite"/>
    </source>
</evidence>
<dbReference type="Proteomes" id="UP000316726">
    <property type="component" value="Chromosome 13"/>
</dbReference>
<dbReference type="EMBL" id="CP031046">
    <property type="protein sequence ID" value="QDZ24539.1"/>
    <property type="molecule type" value="Genomic_DNA"/>
</dbReference>
<dbReference type="AlphaFoldDB" id="A0A5B8MVI1"/>
<dbReference type="InterPro" id="IPR045183">
    <property type="entry name" value="Ebi-like"/>
</dbReference>
<evidence type="ECO:0000313" key="9">
    <source>
        <dbReference type="EMBL" id="QDZ24539.1"/>
    </source>
</evidence>
<dbReference type="Pfam" id="PF00400">
    <property type="entry name" value="WD40"/>
    <property type="match status" value="6"/>
</dbReference>
<dbReference type="PROSITE" id="PS50082">
    <property type="entry name" value="WD_REPEATS_2"/>
    <property type="match status" value="6"/>
</dbReference>
<dbReference type="FunFam" id="1.20.960.30:FF:000001">
    <property type="entry name" value="F-box-like/WD repeat-containing protein TBL1XR1"/>
    <property type="match status" value="1"/>
</dbReference>
<keyword evidence="10" id="KW-1185">Reference proteome</keyword>
<dbReference type="Gene3D" id="1.20.960.30">
    <property type="match status" value="1"/>
</dbReference>
<dbReference type="PANTHER" id="PTHR22846">
    <property type="entry name" value="WD40 REPEAT PROTEIN"/>
    <property type="match status" value="1"/>
</dbReference>
<dbReference type="GO" id="GO:0003714">
    <property type="term" value="F:transcription corepressor activity"/>
    <property type="evidence" value="ECO:0007669"/>
    <property type="project" value="InterPro"/>
</dbReference>
<feature type="repeat" description="WD" evidence="7">
    <location>
        <begin position="324"/>
        <end position="357"/>
    </location>
</feature>
<feature type="repeat" description="WD" evidence="7">
    <location>
        <begin position="209"/>
        <end position="242"/>
    </location>
</feature>
<evidence type="ECO:0000256" key="6">
    <source>
        <dbReference type="ARBA" id="ARBA00023242"/>
    </source>
</evidence>
<dbReference type="InterPro" id="IPR036322">
    <property type="entry name" value="WD40_repeat_dom_sf"/>
</dbReference>
<dbReference type="OrthoDB" id="1367865at2759"/>
<dbReference type="SMART" id="SM00320">
    <property type="entry name" value="WD40"/>
    <property type="match status" value="8"/>
</dbReference>
<evidence type="ECO:0000256" key="2">
    <source>
        <dbReference type="ARBA" id="ARBA00022574"/>
    </source>
</evidence>
<dbReference type="SUPFAM" id="SSF50978">
    <property type="entry name" value="WD40 repeat-like"/>
    <property type="match status" value="1"/>
</dbReference>
<feature type="repeat" description="WD" evidence="7">
    <location>
        <begin position="512"/>
        <end position="553"/>
    </location>
</feature>
<keyword evidence="5" id="KW-0804">Transcription</keyword>
<dbReference type="GO" id="GO:0000118">
    <property type="term" value="C:histone deacetylase complex"/>
    <property type="evidence" value="ECO:0007669"/>
    <property type="project" value="TreeGrafter"/>
</dbReference>